<evidence type="ECO:0000313" key="4">
    <source>
        <dbReference type="Proteomes" id="UP000585905"/>
    </source>
</evidence>
<feature type="transmembrane region" description="Helical" evidence="2">
    <location>
        <begin position="133"/>
        <end position="155"/>
    </location>
</feature>
<gene>
    <name evidence="3" type="ORF">FHX53_002411</name>
</gene>
<keyword evidence="2" id="KW-0472">Membrane</keyword>
<evidence type="ECO:0000256" key="1">
    <source>
        <dbReference type="SAM" id="MobiDB-lite"/>
    </source>
</evidence>
<protein>
    <submittedName>
        <fullName evidence="3">Uncharacterized protein</fullName>
    </submittedName>
</protein>
<keyword evidence="2" id="KW-1133">Transmembrane helix</keyword>
<dbReference type="AlphaFoldDB" id="A0A839EBH9"/>
<proteinExistence type="predicted"/>
<reference evidence="3 4" key="1">
    <citation type="submission" date="2020-07" db="EMBL/GenBank/DDBJ databases">
        <title>Sequencing the genomes of 1000 actinobacteria strains.</title>
        <authorList>
            <person name="Klenk H.-P."/>
        </authorList>
    </citation>
    <scope>NUCLEOTIDE SEQUENCE [LARGE SCALE GENOMIC DNA]</scope>
    <source>
        <strain evidence="3 4">DSM 19663</strain>
    </source>
</reference>
<evidence type="ECO:0000256" key="2">
    <source>
        <dbReference type="SAM" id="Phobius"/>
    </source>
</evidence>
<name>A0A839EBH9_9MICO</name>
<sequence length="169" mass="17779">MTDDRSPGIDPRFPEVYQRAGADAPVVSPRRRSPARASDFRPVLDEGMAAPSAAPGPRGQAAPSVAARAEKLERSLELVVVGNPWLRALWIVGGATLLLGIGAILYAQNAFLDASTTGFDRAALVLPTIASELSGPLVTGGVLALVAATCLRIAAWRPKGYRALEPDRQ</sequence>
<dbReference type="RefSeq" id="WP_182491581.1">
    <property type="nucleotide sequence ID" value="NZ_BAAAOV010000001.1"/>
</dbReference>
<organism evidence="3 4">
    <name type="scientific">Microcella alkalica</name>
    <dbReference type="NCBI Taxonomy" id="355930"/>
    <lineage>
        <taxon>Bacteria</taxon>
        <taxon>Bacillati</taxon>
        <taxon>Actinomycetota</taxon>
        <taxon>Actinomycetes</taxon>
        <taxon>Micrococcales</taxon>
        <taxon>Microbacteriaceae</taxon>
        <taxon>Microcella</taxon>
    </lineage>
</organism>
<keyword evidence="2" id="KW-0812">Transmembrane</keyword>
<accession>A0A839EBH9</accession>
<feature type="transmembrane region" description="Helical" evidence="2">
    <location>
        <begin position="88"/>
        <end position="107"/>
    </location>
</feature>
<feature type="region of interest" description="Disordered" evidence="1">
    <location>
        <begin position="1"/>
        <end position="64"/>
    </location>
</feature>
<comment type="caution">
    <text evidence="3">The sequence shown here is derived from an EMBL/GenBank/DDBJ whole genome shotgun (WGS) entry which is preliminary data.</text>
</comment>
<dbReference type="Proteomes" id="UP000585905">
    <property type="component" value="Unassembled WGS sequence"/>
</dbReference>
<evidence type="ECO:0000313" key="3">
    <source>
        <dbReference type="EMBL" id="MBA8848797.1"/>
    </source>
</evidence>
<keyword evidence="4" id="KW-1185">Reference proteome</keyword>
<dbReference type="EMBL" id="JACGWX010000007">
    <property type="protein sequence ID" value="MBA8848797.1"/>
    <property type="molecule type" value="Genomic_DNA"/>
</dbReference>